<keyword evidence="7" id="KW-1185">Reference proteome</keyword>
<dbReference type="RefSeq" id="WP_098407053.1">
    <property type="nucleotide sequence ID" value="NZ_PDJE01000001.1"/>
</dbReference>
<dbReference type="InterPro" id="IPR046358">
    <property type="entry name" value="Flagellin_C"/>
</dbReference>
<keyword evidence="3" id="KW-0975">Bacterial flagellum</keyword>
<evidence type="ECO:0000313" key="7">
    <source>
        <dbReference type="Proteomes" id="UP000221369"/>
    </source>
</evidence>
<name>A0A2A9DXG3_9MICO</name>
<dbReference type="GO" id="GO:0009424">
    <property type="term" value="C:bacterial-type flagellum hook"/>
    <property type="evidence" value="ECO:0007669"/>
    <property type="project" value="InterPro"/>
</dbReference>
<dbReference type="PANTHER" id="PTHR42792">
    <property type="entry name" value="FLAGELLIN"/>
    <property type="match status" value="1"/>
</dbReference>
<feature type="domain" description="Flagellin N-terminal" evidence="4">
    <location>
        <begin position="8"/>
        <end position="141"/>
    </location>
</feature>
<dbReference type="Pfam" id="PF00669">
    <property type="entry name" value="Flagellin_N"/>
    <property type="match status" value="1"/>
</dbReference>
<dbReference type="GO" id="GO:0071973">
    <property type="term" value="P:bacterial-type flagellum-dependent cell motility"/>
    <property type="evidence" value="ECO:0007669"/>
    <property type="project" value="InterPro"/>
</dbReference>
<dbReference type="Proteomes" id="UP000221369">
    <property type="component" value="Unassembled WGS sequence"/>
</dbReference>
<dbReference type="EMBL" id="PDJE01000001">
    <property type="protein sequence ID" value="PFG30620.1"/>
    <property type="molecule type" value="Genomic_DNA"/>
</dbReference>
<evidence type="ECO:0000256" key="2">
    <source>
        <dbReference type="ARBA" id="ARBA00005709"/>
    </source>
</evidence>
<dbReference type="Gene3D" id="1.20.1330.10">
    <property type="entry name" value="f41 fragment of flagellin, N-terminal domain"/>
    <property type="match status" value="1"/>
</dbReference>
<keyword evidence="6" id="KW-0282">Flagellum</keyword>
<keyword evidence="6" id="KW-0966">Cell projection</keyword>
<dbReference type="NCBIfam" id="TIGR02550">
    <property type="entry name" value="flagell_flgL"/>
    <property type="match status" value="1"/>
</dbReference>
<evidence type="ECO:0000256" key="3">
    <source>
        <dbReference type="ARBA" id="ARBA00023143"/>
    </source>
</evidence>
<comment type="similarity">
    <text evidence="2">Belongs to the bacterial flagellin family.</text>
</comment>
<dbReference type="PANTHER" id="PTHR42792:SF1">
    <property type="entry name" value="FLAGELLAR HOOK-ASSOCIATED PROTEIN 3"/>
    <property type="match status" value="1"/>
</dbReference>
<evidence type="ECO:0000259" key="4">
    <source>
        <dbReference type="Pfam" id="PF00669"/>
    </source>
</evidence>
<evidence type="ECO:0000313" key="6">
    <source>
        <dbReference type="EMBL" id="PFG30620.1"/>
    </source>
</evidence>
<dbReference type="InterPro" id="IPR013384">
    <property type="entry name" value="Flagell_FlgL"/>
</dbReference>
<evidence type="ECO:0000259" key="5">
    <source>
        <dbReference type="Pfam" id="PF00700"/>
    </source>
</evidence>
<comment type="subcellular location">
    <subcellularLocation>
        <location evidence="1">Bacterial flagellum</location>
    </subcellularLocation>
</comment>
<accession>A0A2A9DXG3</accession>
<sequence>MFSRVTSSTMTQSSLRNLQNNLSELARLQEQATSQKAFAVPSENPSAAATTLGLHAEQRRNEQYARNLNDGLAWVATIDSAISASTSLMNRVRSLTVQGANDGALDATAKEAIAVELEGIRDELLAQANTSLLGRNVFAGTSNAGQAFTVDAAAPEQYVFTGIPGSEVTRRVADNATVRVDADGAAVFGTGADSAFALIDQIVDDLRSGVNVGPRLEQIDERITAMLGTQAAVGARQSQIERAKELTMDASVSLESRRASVEDVDSVEVLVELKAQELVYQSALAVTSRVLQPTLMDFLR</sequence>
<keyword evidence="6" id="KW-0969">Cilium</keyword>
<protein>
    <submittedName>
        <fullName evidence="6">Flagellar hook-associated protein 3 FlgL</fullName>
    </submittedName>
</protein>
<evidence type="ECO:0000256" key="1">
    <source>
        <dbReference type="ARBA" id="ARBA00004365"/>
    </source>
</evidence>
<proteinExistence type="inferred from homology"/>
<dbReference type="Pfam" id="PF00700">
    <property type="entry name" value="Flagellin_C"/>
    <property type="match status" value="1"/>
</dbReference>
<dbReference type="GO" id="GO:0005198">
    <property type="term" value="F:structural molecule activity"/>
    <property type="evidence" value="ECO:0007669"/>
    <property type="project" value="InterPro"/>
</dbReference>
<feature type="domain" description="Flagellin C-terminal" evidence="5">
    <location>
        <begin position="216"/>
        <end position="295"/>
    </location>
</feature>
<dbReference type="AlphaFoldDB" id="A0A2A9DXG3"/>
<dbReference type="SUPFAM" id="SSF64518">
    <property type="entry name" value="Phase 1 flagellin"/>
    <property type="match status" value="1"/>
</dbReference>
<reference evidence="6 7" key="1">
    <citation type="submission" date="2017-10" db="EMBL/GenBank/DDBJ databases">
        <title>Sequencing the genomes of 1000 actinobacteria strains.</title>
        <authorList>
            <person name="Klenk H.-P."/>
        </authorList>
    </citation>
    <scope>NUCLEOTIDE SEQUENCE [LARGE SCALE GENOMIC DNA]</scope>
    <source>
        <strain evidence="6 7">DSM 21798</strain>
    </source>
</reference>
<dbReference type="InterPro" id="IPR001029">
    <property type="entry name" value="Flagellin_N"/>
</dbReference>
<organism evidence="6 7">
    <name type="scientific">Paramicrobacterium agarici</name>
    <dbReference type="NCBI Taxonomy" id="630514"/>
    <lineage>
        <taxon>Bacteria</taxon>
        <taxon>Bacillati</taxon>
        <taxon>Actinomycetota</taxon>
        <taxon>Actinomycetes</taxon>
        <taxon>Micrococcales</taxon>
        <taxon>Microbacteriaceae</taxon>
        <taxon>Paramicrobacterium</taxon>
    </lineage>
</organism>
<dbReference type="InterPro" id="IPR001492">
    <property type="entry name" value="Flagellin"/>
</dbReference>
<gene>
    <name evidence="6" type="ORF">ATJ78_1555</name>
</gene>
<comment type="caution">
    <text evidence="6">The sequence shown here is derived from an EMBL/GenBank/DDBJ whole genome shotgun (WGS) entry which is preliminary data.</text>
</comment>